<dbReference type="Proteomes" id="UP000198620">
    <property type="component" value="Unassembled WGS sequence"/>
</dbReference>
<accession>A0A1H7IRD1</accession>
<evidence type="ECO:0000256" key="2">
    <source>
        <dbReference type="ARBA" id="ARBA00023295"/>
    </source>
</evidence>
<evidence type="ECO:0000313" key="5">
    <source>
        <dbReference type="EMBL" id="SEK64170.1"/>
    </source>
</evidence>
<dbReference type="GO" id="GO:0004553">
    <property type="term" value="F:hydrolase activity, hydrolyzing O-glycosyl compounds"/>
    <property type="evidence" value="ECO:0007669"/>
    <property type="project" value="InterPro"/>
</dbReference>
<reference evidence="5 6" key="1">
    <citation type="submission" date="2016-10" db="EMBL/GenBank/DDBJ databases">
        <authorList>
            <person name="de Groot N.N."/>
        </authorList>
    </citation>
    <scope>NUCLEOTIDE SEQUENCE [LARGE SCALE GENOMIC DNA]</scope>
    <source>
        <strain evidence="5 6">Nv1</strain>
    </source>
</reference>
<dbReference type="STRING" id="1233.SAMN05216387_102248"/>
<protein>
    <submittedName>
        <fullName evidence="5">Cellulase (Glycosyl hydrolase family 5)</fullName>
    </submittedName>
</protein>
<dbReference type="InterPro" id="IPR051923">
    <property type="entry name" value="Glycosyl_Hydrolase_39"/>
</dbReference>
<keyword evidence="2 3" id="KW-0326">Glycosidase</keyword>
<dbReference type="Pfam" id="PF00150">
    <property type="entry name" value="Cellulase"/>
    <property type="match status" value="1"/>
</dbReference>
<dbReference type="InterPro" id="IPR001547">
    <property type="entry name" value="Glyco_hydro_5"/>
</dbReference>
<organism evidence="5 6">
    <name type="scientific">Nitrosovibrio tenuis</name>
    <dbReference type="NCBI Taxonomy" id="1233"/>
    <lineage>
        <taxon>Bacteria</taxon>
        <taxon>Pseudomonadati</taxon>
        <taxon>Pseudomonadota</taxon>
        <taxon>Betaproteobacteria</taxon>
        <taxon>Nitrosomonadales</taxon>
        <taxon>Nitrosomonadaceae</taxon>
        <taxon>Nitrosovibrio</taxon>
    </lineage>
</organism>
<dbReference type="Gene3D" id="3.20.20.80">
    <property type="entry name" value="Glycosidases"/>
    <property type="match status" value="1"/>
</dbReference>
<comment type="similarity">
    <text evidence="3">Belongs to the glycosyl hydrolase 5 (cellulase A) family.</text>
</comment>
<keyword evidence="1 3" id="KW-0378">Hydrolase</keyword>
<keyword evidence="6" id="KW-1185">Reference proteome</keyword>
<dbReference type="OrthoDB" id="912485at2"/>
<dbReference type="PANTHER" id="PTHR12631">
    <property type="entry name" value="ALPHA-L-IDURONIDASE"/>
    <property type="match status" value="1"/>
</dbReference>
<dbReference type="RefSeq" id="WP_090827298.1">
    <property type="nucleotide sequence ID" value="NZ_FOBH01000002.1"/>
</dbReference>
<dbReference type="SUPFAM" id="SSF51445">
    <property type="entry name" value="(Trans)glycosidases"/>
    <property type="match status" value="1"/>
</dbReference>
<name>A0A1H7IRD1_9PROT</name>
<dbReference type="InterPro" id="IPR017853">
    <property type="entry name" value="GH"/>
</dbReference>
<evidence type="ECO:0000256" key="3">
    <source>
        <dbReference type="RuleBase" id="RU361153"/>
    </source>
</evidence>
<dbReference type="AlphaFoldDB" id="A0A1H7IRD1"/>
<sequence length="405" mass="44180">MTDFVIDGAGKIPAYPTKHYGAHFTGSRATFCLDADFACLDANVLAIPNLPVTVLSASPVKAEETFFGMSVQNRANDSLVGVMAKTTRSHDLKSGTAQWKYIEISKDVFNWSNVDSWVNTHYGAGRHLIFTLFGTPTWASARPAEVGAFGPTYRGLHAEPANMGDWDAFCAAVATRYLGKIKYYEIWNEPNYDNNGTVTTGPNFYFSGRFTKLAEMVRRANQAIKAIDPTAKIICPATTTWSATAGQSAETYFSGMMSASDGAGKTMKDWVDIIGVHLYLPGRNKVQDLAGIIDRLNSAKVAAGVSEMETWDTESAPIGGDVISLTDMQAQQIIGRMLITMAAKGIARTLYYQYDHGTMGIADRPQIAAYREQIISLLRSGIILTVSRFSDGRVAYYTNSGLTII</sequence>
<evidence type="ECO:0000259" key="4">
    <source>
        <dbReference type="Pfam" id="PF00150"/>
    </source>
</evidence>
<feature type="domain" description="Glycoside hydrolase family 5" evidence="4">
    <location>
        <begin position="167"/>
        <end position="311"/>
    </location>
</feature>
<dbReference type="GO" id="GO:0000272">
    <property type="term" value="P:polysaccharide catabolic process"/>
    <property type="evidence" value="ECO:0007669"/>
    <property type="project" value="InterPro"/>
</dbReference>
<dbReference type="EMBL" id="FOBH01000002">
    <property type="protein sequence ID" value="SEK64170.1"/>
    <property type="molecule type" value="Genomic_DNA"/>
</dbReference>
<evidence type="ECO:0000256" key="1">
    <source>
        <dbReference type="ARBA" id="ARBA00022801"/>
    </source>
</evidence>
<gene>
    <name evidence="5" type="ORF">SAMN05216387_102248</name>
</gene>
<proteinExistence type="inferred from homology"/>
<evidence type="ECO:0000313" key="6">
    <source>
        <dbReference type="Proteomes" id="UP000198620"/>
    </source>
</evidence>
<dbReference type="PANTHER" id="PTHR12631:SF10">
    <property type="entry name" value="BETA-XYLOSIDASE-LIKE PROTEIN-RELATED"/>
    <property type="match status" value="1"/>
</dbReference>